<evidence type="ECO:0000313" key="2">
    <source>
        <dbReference type="EMBL" id="KAE9393766.1"/>
    </source>
</evidence>
<reference evidence="2" key="1">
    <citation type="journal article" date="2019" name="Environ. Microbiol.">
        <title>Fungal ecological strategies reflected in gene transcription - a case study of two litter decomposers.</title>
        <authorList>
            <person name="Barbi F."/>
            <person name="Kohler A."/>
            <person name="Barry K."/>
            <person name="Baskaran P."/>
            <person name="Daum C."/>
            <person name="Fauchery L."/>
            <person name="Ihrmark K."/>
            <person name="Kuo A."/>
            <person name="LaButti K."/>
            <person name="Lipzen A."/>
            <person name="Morin E."/>
            <person name="Grigoriev I.V."/>
            <person name="Henrissat B."/>
            <person name="Lindahl B."/>
            <person name="Martin F."/>
        </authorList>
    </citation>
    <scope>NUCLEOTIDE SEQUENCE</scope>
    <source>
        <strain evidence="2">JB14</strain>
    </source>
</reference>
<keyword evidence="3" id="KW-1185">Reference proteome</keyword>
<dbReference type="InterPro" id="IPR001245">
    <property type="entry name" value="Ser-Thr/Tyr_kinase_cat_dom"/>
</dbReference>
<dbReference type="EMBL" id="ML769564">
    <property type="protein sequence ID" value="KAE9393766.1"/>
    <property type="molecule type" value="Genomic_DNA"/>
</dbReference>
<dbReference type="AlphaFoldDB" id="A0A6A4H7J1"/>
<dbReference type="OrthoDB" id="4062651at2759"/>
<evidence type="ECO:0000259" key="1">
    <source>
        <dbReference type="PROSITE" id="PS50011"/>
    </source>
</evidence>
<dbReference type="InterPro" id="IPR054000">
    <property type="entry name" value="MLKL_N"/>
</dbReference>
<dbReference type="Gene3D" id="1.10.510.10">
    <property type="entry name" value="Transferase(Phosphotransferase) domain 1"/>
    <property type="match status" value="1"/>
</dbReference>
<name>A0A6A4H7J1_9AGAR</name>
<feature type="domain" description="Protein kinase" evidence="1">
    <location>
        <begin position="251"/>
        <end position="519"/>
    </location>
</feature>
<dbReference type="InterPro" id="IPR036537">
    <property type="entry name" value="Adaptor_Cbl_N_dom_sf"/>
</dbReference>
<dbReference type="GO" id="GO:0005524">
    <property type="term" value="F:ATP binding"/>
    <property type="evidence" value="ECO:0007669"/>
    <property type="project" value="InterPro"/>
</dbReference>
<dbReference type="InterPro" id="IPR011009">
    <property type="entry name" value="Kinase-like_dom_sf"/>
</dbReference>
<dbReference type="Proteomes" id="UP000799118">
    <property type="component" value="Unassembled WGS sequence"/>
</dbReference>
<dbReference type="Pfam" id="PF22215">
    <property type="entry name" value="MLKL_N"/>
    <property type="match status" value="1"/>
</dbReference>
<keyword evidence="2" id="KW-0418">Kinase</keyword>
<organism evidence="2 3">
    <name type="scientific">Gymnopus androsaceus JB14</name>
    <dbReference type="NCBI Taxonomy" id="1447944"/>
    <lineage>
        <taxon>Eukaryota</taxon>
        <taxon>Fungi</taxon>
        <taxon>Dikarya</taxon>
        <taxon>Basidiomycota</taxon>
        <taxon>Agaricomycotina</taxon>
        <taxon>Agaricomycetes</taxon>
        <taxon>Agaricomycetidae</taxon>
        <taxon>Agaricales</taxon>
        <taxon>Marasmiineae</taxon>
        <taxon>Omphalotaceae</taxon>
        <taxon>Gymnopus</taxon>
    </lineage>
</organism>
<dbReference type="PROSITE" id="PS50011">
    <property type="entry name" value="PROTEIN_KINASE_DOM"/>
    <property type="match status" value="1"/>
</dbReference>
<accession>A0A6A4H7J1</accession>
<dbReference type="Pfam" id="PF07714">
    <property type="entry name" value="PK_Tyr_Ser-Thr"/>
    <property type="match status" value="1"/>
</dbReference>
<dbReference type="GO" id="GO:0007166">
    <property type="term" value="P:cell surface receptor signaling pathway"/>
    <property type="evidence" value="ECO:0007669"/>
    <property type="project" value="InterPro"/>
</dbReference>
<protein>
    <submittedName>
        <fullName evidence="2">Kinase-like protein</fullName>
    </submittedName>
</protein>
<dbReference type="PANTHER" id="PTHR44329">
    <property type="entry name" value="SERINE/THREONINE-PROTEIN KINASE TNNI3K-RELATED"/>
    <property type="match status" value="1"/>
</dbReference>
<dbReference type="SUPFAM" id="SSF56112">
    <property type="entry name" value="Protein kinase-like (PK-like)"/>
    <property type="match status" value="1"/>
</dbReference>
<dbReference type="Gene3D" id="1.20.930.20">
    <property type="entry name" value="Adaptor protein Cbl, N-terminal domain"/>
    <property type="match status" value="1"/>
</dbReference>
<dbReference type="CDD" id="cd21037">
    <property type="entry name" value="MLKL_NTD"/>
    <property type="match status" value="1"/>
</dbReference>
<dbReference type="InterPro" id="IPR000719">
    <property type="entry name" value="Prot_kinase_dom"/>
</dbReference>
<sequence length="519" mass="59369">MSWHFNNEQLISQAQIVLSLGKSAADIITDFVPVPGLSASVGLLCMIMKLTENVIVNKHQARQLRDRCHTLLQAAKDAINNVKDTNMANAFQKIEETLSNIQKNMDKWAQLRRVDAFLRQKEIKDNIQRHHSEISDCFHLFEVVSQVEIYNYLEEFESNAARDQKEMMTLLSNIHESQTLIRESQSSIDNKLENTNVKLEQIMALMQTCLSETKHNADQIHNGLAVSLYNLQQHTKLLLPKLNLESGEVLILTRFPISSTSTMDIYEGLYLNQEKVTIKMMRAVNSNEKSKARFMREVRVWNEVWTKDKGKHVLPFYGFCQLGVPYPFMISPWQEHGTALEYVKQYDLTVDYQRMIMHISRGVQVLHEMKIVHGNIKASNIMISPSFEPLLADFGLSKIVEDLNGIPFTQSQGVADSYRWFAPEVCTGEGILSTSSDIYALGMTIIELFTHQRPFSNIKNLTHVIIQCQQGQLPERPSAPEVLQRGLDDHTWALLKDSWKIAAVDRPKIDEVISRLNSV</sequence>
<gene>
    <name evidence="2" type="ORF">BT96DRAFT_999132</name>
</gene>
<evidence type="ECO:0000313" key="3">
    <source>
        <dbReference type="Proteomes" id="UP000799118"/>
    </source>
</evidence>
<proteinExistence type="predicted"/>
<dbReference type="InterPro" id="IPR059179">
    <property type="entry name" value="MLKL-like_MCAfunc"/>
</dbReference>
<dbReference type="PANTHER" id="PTHR44329:SF214">
    <property type="entry name" value="PROTEIN KINASE DOMAIN-CONTAINING PROTEIN"/>
    <property type="match status" value="1"/>
</dbReference>
<dbReference type="GO" id="GO:0004674">
    <property type="term" value="F:protein serine/threonine kinase activity"/>
    <property type="evidence" value="ECO:0007669"/>
    <property type="project" value="TreeGrafter"/>
</dbReference>
<keyword evidence="2" id="KW-0808">Transferase</keyword>
<dbReference type="InterPro" id="IPR051681">
    <property type="entry name" value="Ser/Thr_Kinases-Pseudokinases"/>
</dbReference>